<evidence type="ECO:0000313" key="4">
    <source>
        <dbReference type="EMBL" id="OOQ62252.1"/>
    </source>
</evidence>
<dbReference type="InterPro" id="IPR008979">
    <property type="entry name" value="Galactose-bd-like_sf"/>
</dbReference>
<dbReference type="Proteomes" id="UP000189739">
    <property type="component" value="Unassembled WGS sequence"/>
</dbReference>
<dbReference type="STRING" id="1792845.BC343_04195"/>
<dbReference type="OrthoDB" id="9815108at2"/>
<dbReference type="PANTHER" id="PTHR34987">
    <property type="entry name" value="C, PUTATIVE (AFU_ORTHOLOGUE AFUA_3G02880)-RELATED"/>
    <property type="match status" value="1"/>
</dbReference>
<dbReference type="GO" id="GO:0005975">
    <property type="term" value="P:carbohydrate metabolic process"/>
    <property type="evidence" value="ECO:0007669"/>
    <property type="project" value="InterPro"/>
</dbReference>
<comment type="caution">
    <text evidence="4">The sequence shown here is derived from an EMBL/GenBank/DDBJ whole genome shotgun (WGS) entry which is preliminary data.</text>
</comment>
<sequence>MRALFTCLLLILSQAFAFAQNKQLPSAPREWKAEWIAVPGDPGNTYGVFYFRKQVTLQAKPATYFVHISADNRYKLYVNGTLVSLGPARGDTYNWNYETVDLAPYLQSGQNTVAALVWNEANLAPAAQITVRTGFILQGNTTAEDALNTNKSWKCWRDAGHQPVPGYFFAASKGEIVYMAQAVKGDWTAPAFDDKDWHEAAKLTEGRLKGNAWGIEWALVPSTLPARDMVYQRLQKLPSATGIEVPAGFPEKKTQVTIPANTTAVLLLDQGFETNAYVTFNFSGGKDAGISLGYAESLYAKGSRGVVKGNRNETEGKEFVARIDSIIADGSAGQSYTTLNYRTYRYLRVIVKTKDESLTIDDLYGTFTGYPFREASVLKAENPEMRQMLDIGWRTARLNAWETYTDCPYYEQLQYIGDTRIQAMISYYNSTDDRLARNALTQMDHSRLPEGVTASCYPSRGTQVISPFSLWYIGMLHDYWMYRGDNQFIKDKLLGERGVLDFFSKYQQADGSLKDTPYWAFVDWAGNMAGGINGSDGSAAVYDLQLLWAYQWAAGMESKIGMQDYAKLYNQKAAQLKATIQRKYWVAGKNLYADNIEKKTYSQHANSLAILTGMVNGAASKTVANNMLRDTSLTQCSVYFKYYLNMALVKAGLGENYMDWLGIYRDNIKMGLTTWAEYSDINTSRSDCHAWGASPNIEFFRTVLGIDSDAPGFGKVKITPHLGKITSISGEIPHPNGKVSAGYKLENGKWKISISLPKSTTGVLVWKAKQYHLKAGNNSLII</sequence>
<dbReference type="EMBL" id="MBTF01000001">
    <property type="protein sequence ID" value="OOQ62252.1"/>
    <property type="molecule type" value="Genomic_DNA"/>
</dbReference>
<dbReference type="SUPFAM" id="SSF48208">
    <property type="entry name" value="Six-hairpin glycosidases"/>
    <property type="match status" value="1"/>
</dbReference>
<keyword evidence="1" id="KW-0732">Signal</keyword>
<feature type="chain" id="PRO_5012571786" evidence="1">
    <location>
        <begin position="20"/>
        <end position="782"/>
    </location>
</feature>
<evidence type="ECO:0000259" key="2">
    <source>
        <dbReference type="Pfam" id="PF17389"/>
    </source>
</evidence>
<keyword evidence="5" id="KW-1185">Reference proteome</keyword>
<dbReference type="InterPro" id="IPR008928">
    <property type="entry name" value="6-hairpin_glycosidase_sf"/>
</dbReference>
<dbReference type="Pfam" id="PF17390">
    <property type="entry name" value="Bac_rhamnosid_C"/>
    <property type="match status" value="1"/>
</dbReference>
<dbReference type="Gene3D" id="2.60.420.10">
    <property type="entry name" value="Maltose phosphorylase, domain 3"/>
    <property type="match status" value="1"/>
</dbReference>
<dbReference type="PANTHER" id="PTHR34987:SF2">
    <property type="entry name" value="B, PUTATIVE (AFU_ORTHOLOGUE AFUA_7G05040)-RELATED"/>
    <property type="match status" value="1"/>
</dbReference>
<dbReference type="InterPro" id="IPR035396">
    <property type="entry name" value="Bac_rhamnosid6H"/>
</dbReference>
<proteinExistence type="predicted"/>
<reference evidence="4 5" key="1">
    <citation type="submission" date="2016-07" db="EMBL/GenBank/DDBJ databases">
        <title>Genomic analysis of zinc-resistant bacterium Mucilaginibacter pedocola TBZ30.</title>
        <authorList>
            <person name="Huang J."/>
            <person name="Tang J."/>
        </authorList>
    </citation>
    <scope>NUCLEOTIDE SEQUENCE [LARGE SCALE GENOMIC DNA]</scope>
    <source>
        <strain evidence="4 5">TBZ30</strain>
    </source>
</reference>
<feature type="domain" description="Alpha-L-rhamnosidase six-hairpin glycosidase" evidence="2">
    <location>
        <begin position="374"/>
        <end position="696"/>
    </location>
</feature>
<protein>
    <submittedName>
        <fullName evidence="4">Alpha-rhamnosidase</fullName>
    </submittedName>
</protein>
<evidence type="ECO:0000259" key="3">
    <source>
        <dbReference type="Pfam" id="PF17390"/>
    </source>
</evidence>
<organism evidence="4 5">
    <name type="scientific">Mucilaginibacter pedocola</name>
    <dbReference type="NCBI Taxonomy" id="1792845"/>
    <lineage>
        <taxon>Bacteria</taxon>
        <taxon>Pseudomonadati</taxon>
        <taxon>Bacteroidota</taxon>
        <taxon>Sphingobacteriia</taxon>
        <taxon>Sphingobacteriales</taxon>
        <taxon>Sphingobacteriaceae</taxon>
        <taxon>Mucilaginibacter</taxon>
    </lineage>
</organism>
<dbReference type="InterPro" id="IPR012341">
    <property type="entry name" value="6hp_glycosidase-like_sf"/>
</dbReference>
<feature type="signal peptide" evidence="1">
    <location>
        <begin position="1"/>
        <end position="19"/>
    </location>
</feature>
<accession>A0A1S9PMR5</accession>
<dbReference type="Pfam" id="PF17389">
    <property type="entry name" value="Bac_rhamnosid6H"/>
    <property type="match status" value="1"/>
</dbReference>
<dbReference type="SUPFAM" id="SSF49785">
    <property type="entry name" value="Galactose-binding domain-like"/>
    <property type="match status" value="1"/>
</dbReference>
<name>A0A1S9PMR5_9SPHI</name>
<evidence type="ECO:0000313" key="5">
    <source>
        <dbReference type="Proteomes" id="UP000189739"/>
    </source>
</evidence>
<dbReference type="InterPro" id="IPR035398">
    <property type="entry name" value="Bac_rhamnosid_C"/>
</dbReference>
<dbReference type="Gene3D" id="1.50.10.10">
    <property type="match status" value="1"/>
</dbReference>
<gene>
    <name evidence="4" type="ORF">BC343_04195</name>
</gene>
<dbReference type="RefSeq" id="WP_078346450.1">
    <property type="nucleotide sequence ID" value="NZ_MBTF01000001.1"/>
</dbReference>
<dbReference type="Gene3D" id="2.60.120.260">
    <property type="entry name" value="Galactose-binding domain-like"/>
    <property type="match status" value="1"/>
</dbReference>
<feature type="domain" description="Alpha-L-rhamnosidase C-terminal" evidence="3">
    <location>
        <begin position="705"/>
        <end position="768"/>
    </location>
</feature>
<evidence type="ECO:0000256" key="1">
    <source>
        <dbReference type="SAM" id="SignalP"/>
    </source>
</evidence>
<dbReference type="AlphaFoldDB" id="A0A1S9PMR5"/>